<keyword evidence="2" id="KW-1185">Reference proteome</keyword>
<proteinExistence type="predicted"/>
<sequence length="171" mass="19374">MRRERLSTSLGTHYDYLQCAVGRAGERHRCKMLDVEAVVVRHPCARGVRRLHQILPLVGGGAESLPESWNRLASVDAGFPVQRTQIVICGPASYLIARLDMGWEQWRVGVEYDGAYRWTDPGQRTRDIDRWAEVADSGWTIIRVSNDLLRYRQATLVQRVGAALTAAGWRE</sequence>
<protein>
    <recommendedName>
        <fullName evidence="3">DUF559 domain-containing protein</fullName>
    </recommendedName>
</protein>
<organism evidence="1 2">
    <name type="scientific">Mycobacterium szulgai</name>
    <dbReference type="NCBI Taxonomy" id="1787"/>
    <lineage>
        <taxon>Bacteria</taxon>
        <taxon>Bacillati</taxon>
        <taxon>Actinomycetota</taxon>
        <taxon>Actinomycetes</taxon>
        <taxon>Mycobacteriales</taxon>
        <taxon>Mycobacteriaceae</taxon>
        <taxon>Mycobacterium</taxon>
    </lineage>
</organism>
<evidence type="ECO:0000313" key="2">
    <source>
        <dbReference type="Proteomes" id="UP000193317"/>
    </source>
</evidence>
<accession>A0A1X2EXV1</accession>
<gene>
    <name evidence="1" type="ORF">AWC27_24210</name>
</gene>
<dbReference type="Proteomes" id="UP000193317">
    <property type="component" value="Unassembled WGS sequence"/>
</dbReference>
<comment type="caution">
    <text evidence="1">The sequence shown here is derived from an EMBL/GenBank/DDBJ whole genome shotgun (WGS) entry which is preliminary data.</text>
</comment>
<evidence type="ECO:0008006" key="3">
    <source>
        <dbReference type="Google" id="ProtNLM"/>
    </source>
</evidence>
<reference evidence="1 2" key="1">
    <citation type="submission" date="2016-01" db="EMBL/GenBank/DDBJ databases">
        <title>The new phylogeny of the genus Mycobacterium.</title>
        <authorList>
            <person name="Tarcisio F."/>
            <person name="Conor M."/>
            <person name="Antonella G."/>
            <person name="Elisabetta G."/>
            <person name="Giulia F.S."/>
            <person name="Sara T."/>
            <person name="Anna F."/>
            <person name="Clotilde B."/>
            <person name="Roberto B."/>
            <person name="Veronica D.S."/>
            <person name="Fabio R."/>
            <person name="Monica P."/>
            <person name="Olivier J."/>
            <person name="Enrico T."/>
            <person name="Nicola S."/>
        </authorList>
    </citation>
    <scope>NUCLEOTIDE SEQUENCE [LARGE SCALE GENOMIC DNA]</scope>
    <source>
        <strain evidence="1 2">DSM 44166</strain>
    </source>
</reference>
<evidence type="ECO:0000313" key="1">
    <source>
        <dbReference type="EMBL" id="ORX10954.1"/>
    </source>
</evidence>
<dbReference type="EMBL" id="LQPW01000039">
    <property type="protein sequence ID" value="ORX10954.1"/>
    <property type="molecule type" value="Genomic_DNA"/>
</dbReference>
<name>A0A1X2EXV1_MYCSZ</name>
<dbReference type="AlphaFoldDB" id="A0A1X2EXV1"/>
<dbReference type="Gene3D" id="3.40.960.10">
    <property type="entry name" value="VSR Endonuclease"/>
    <property type="match status" value="1"/>
</dbReference>